<evidence type="ECO:0000256" key="2">
    <source>
        <dbReference type="ARBA" id="ARBA00023015"/>
    </source>
</evidence>
<dbReference type="InterPro" id="IPR014284">
    <property type="entry name" value="RNA_pol_sigma-70_dom"/>
</dbReference>
<reference evidence="8 9" key="1">
    <citation type="submission" date="2019-07" db="EMBL/GenBank/DDBJ databases">
        <title>Whole genome shotgun sequence of Actinotalea fermentans NBRC 105374.</title>
        <authorList>
            <person name="Hosoyama A."/>
            <person name="Uohara A."/>
            <person name="Ohji S."/>
            <person name="Ichikawa N."/>
        </authorList>
    </citation>
    <scope>NUCLEOTIDE SEQUENCE [LARGE SCALE GENOMIC DNA]</scope>
    <source>
        <strain evidence="8 9">NBRC 105374</strain>
    </source>
</reference>
<dbReference type="Pfam" id="PF08281">
    <property type="entry name" value="Sigma70_r4_2"/>
    <property type="match status" value="1"/>
</dbReference>
<dbReference type="CDD" id="cd06171">
    <property type="entry name" value="Sigma70_r4"/>
    <property type="match status" value="1"/>
</dbReference>
<comment type="caution">
    <text evidence="8">The sequence shown here is derived from an EMBL/GenBank/DDBJ whole genome shotgun (WGS) entry which is preliminary data.</text>
</comment>
<accession>A0A511YY23</accession>
<evidence type="ECO:0000256" key="1">
    <source>
        <dbReference type="ARBA" id="ARBA00010641"/>
    </source>
</evidence>
<keyword evidence="4" id="KW-0238">DNA-binding</keyword>
<dbReference type="NCBIfam" id="TIGR02937">
    <property type="entry name" value="sigma70-ECF"/>
    <property type="match status" value="1"/>
</dbReference>
<feature type="domain" description="RNA polymerase sigma factor 70 region 4 type 2" evidence="7">
    <location>
        <begin position="107"/>
        <end position="156"/>
    </location>
</feature>
<keyword evidence="8" id="KW-0240">DNA-directed RNA polymerase</keyword>
<evidence type="ECO:0000259" key="6">
    <source>
        <dbReference type="Pfam" id="PF04542"/>
    </source>
</evidence>
<dbReference type="Pfam" id="PF04542">
    <property type="entry name" value="Sigma70_r2"/>
    <property type="match status" value="1"/>
</dbReference>
<dbReference type="GO" id="GO:0006352">
    <property type="term" value="P:DNA-templated transcription initiation"/>
    <property type="evidence" value="ECO:0007669"/>
    <property type="project" value="InterPro"/>
</dbReference>
<protein>
    <submittedName>
        <fullName evidence="8">DNA-directed RNA polymerase sigma-70 factor</fullName>
    </submittedName>
</protein>
<sequence length="192" mass="20916">MALGDGSRRDDALVALVADRWQSLVGYAYLLAGDRASAEDLVAEAVVRTFTARRRVDPGAVEGYVRRAILTIYIDGHRRRGRWRERLPFIATPDHRDGPEAAVGEADEVRAALAHLPRRQRACVVLRFYDELSIAEVAAALGLAEGTVKRYLSMAMHDLQQRLGALAPGATAEPVLVRAEPVATPIPTGDLP</sequence>
<feature type="domain" description="RNA polymerase sigma-70 region 2" evidence="6">
    <location>
        <begin position="23"/>
        <end position="82"/>
    </location>
</feature>
<dbReference type="InterPro" id="IPR007627">
    <property type="entry name" value="RNA_pol_sigma70_r2"/>
</dbReference>
<dbReference type="GO" id="GO:0003677">
    <property type="term" value="F:DNA binding"/>
    <property type="evidence" value="ECO:0007669"/>
    <property type="project" value="UniProtKB-KW"/>
</dbReference>
<keyword evidence="9" id="KW-1185">Reference proteome</keyword>
<dbReference type="PANTHER" id="PTHR43133">
    <property type="entry name" value="RNA POLYMERASE ECF-TYPE SIGMA FACTO"/>
    <property type="match status" value="1"/>
</dbReference>
<dbReference type="Gene3D" id="1.10.1740.10">
    <property type="match status" value="1"/>
</dbReference>
<evidence type="ECO:0000256" key="3">
    <source>
        <dbReference type="ARBA" id="ARBA00023082"/>
    </source>
</evidence>
<evidence type="ECO:0000313" key="9">
    <source>
        <dbReference type="Proteomes" id="UP000321484"/>
    </source>
</evidence>
<organism evidence="8 9">
    <name type="scientific">Actinotalea fermentans</name>
    <dbReference type="NCBI Taxonomy" id="43671"/>
    <lineage>
        <taxon>Bacteria</taxon>
        <taxon>Bacillati</taxon>
        <taxon>Actinomycetota</taxon>
        <taxon>Actinomycetes</taxon>
        <taxon>Micrococcales</taxon>
        <taxon>Cellulomonadaceae</taxon>
        <taxon>Actinotalea</taxon>
    </lineage>
</organism>
<dbReference type="Proteomes" id="UP000321484">
    <property type="component" value="Unassembled WGS sequence"/>
</dbReference>
<gene>
    <name evidence="8" type="ORF">AFE02nite_18220</name>
</gene>
<dbReference type="GO" id="GO:0000428">
    <property type="term" value="C:DNA-directed RNA polymerase complex"/>
    <property type="evidence" value="ECO:0007669"/>
    <property type="project" value="UniProtKB-KW"/>
</dbReference>
<name>A0A511YY23_9CELL</name>
<dbReference type="SUPFAM" id="SSF88946">
    <property type="entry name" value="Sigma2 domain of RNA polymerase sigma factors"/>
    <property type="match status" value="1"/>
</dbReference>
<dbReference type="InterPro" id="IPR039425">
    <property type="entry name" value="RNA_pol_sigma-70-like"/>
</dbReference>
<evidence type="ECO:0000256" key="5">
    <source>
        <dbReference type="ARBA" id="ARBA00023163"/>
    </source>
</evidence>
<dbReference type="InterPro" id="IPR013249">
    <property type="entry name" value="RNA_pol_sigma70_r4_t2"/>
</dbReference>
<dbReference type="SUPFAM" id="SSF88659">
    <property type="entry name" value="Sigma3 and sigma4 domains of RNA polymerase sigma factors"/>
    <property type="match status" value="1"/>
</dbReference>
<keyword evidence="2" id="KW-0805">Transcription regulation</keyword>
<keyword evidence="3" id="KW-0731">Sigma factor</keyword>
<comment type="similarity">
    <text evidence="1">Belongs to the sigma-70 factor family. ECF subfamily.</text>
</comment>
<dbReference type="PANTHER" id="PTHR43133:SF50">
    <property type="entry name" value="ECF RNA POLYMERASE SIGMA FACTOR SIGM"/>
    <property type="match status" value="1"/>
</dbReference>
<dbReference type="InterPro" id="IPR013324">
    <property type="entry name" value="RNA_pol_sigma_r3/r4-like"/>
</dbReference>
<dbReference type="GO" id="GO:0016987">
    <property type="term" value="F:sigma factor activity"/>
    <property type="evidence" value="ECO:0007669"/>
    <property type="project" value="UniProtKB-KW"/>
</dbReference>
<keyword evidence="5" id="KW-0804">Transcription</keyword>
<proteinExistence type="inferred from homology"/>
<evidence type="ECO:0000259" key="7">
    <source>
        <dbReference type="Pfam" id="PF08281"/>
    </source>
</evidence>
<dbReference type="InterPro" id="IPR036388">
    <property type="entry name" value="WH-like_DNA-bd_sf"/>
</dbReference>
<evidence type="ECO:0000313" key="8">
    <source>
        <dbReference type="EMBL" id="GEN80088.1"/>
    </source>
</evidence>
<dbReference type="AlphaFoldDB" id="A0A511YY23"/>
<evidence type="ECO:0000256" key="4">
    <source>
        <dbReference type="ARBA" id="ARBA00023125"/>
    </source>
</evidence>
<dbReference type="RefSeq" id="WP_034247531.1">
    <property type="nucleotide sequence ID" value="NZ_BJYK01000005.1"/>
</dbReference>
<dbReference type="Gene3D" id="1.10.10.10">
    <property type="entry name" value="Winged helix-like DNA-binding domain superfamily/Winged helix DNA-binding domain"/>
    <property type="match status" value="1"/>
</dbReference>
<dbReference type="InterPro" id="IPR013325">
    <property type="entry name" value="RNA_pol_sigma_r2"/>
</dbReference>
<dbReference type="EMBL" id="BJYK01000005">
    <property type="protein sequence ID" value="GEN80088.1"/>
    <property type="molecule type" value="Genomic_DNA"/>
</dbReference>